<name>A0A0F4ZA29_9PEZI</name>
<dbReference type="InterPro" id="IPR019533">
    <property type="entry name" value="Peptidase_S26"/>
</dbReference>
<dbReference type="EMBL" id="LAEV01002044">
    <property type="protein sequence ID" value="KKA26703.1"/>
    <property type="molecule type" value="Genomic_DNA"/>
</dbReference>
<evidence type="ECO:0000256" key="5">
    <source>
        <dbReference type="ARBA" id="ARBA00023136"/>
    </source>
</evidence>
<organism evidence="9 10">
    <name type="scientific">Thielaviopsis punctulata</name>
    <dbReference type="NCBI Taxonomy" id="72032"/>
    <lineage>
        <taxon>Eukaryota</taxon>
        <taxon>Fungi</taxon>
        <taxon>Dikarya</taxon>
        <taxon>Ascomycota</taxon>
        <taxon>Pezizomycotina</taxon>
        <taxon>Sordariomycetes</taxon>
        <taxon>Hypocreomycetidae</taxon>
        <taxon>Microascales</taxon>
        <taxon>Ceratocystidaceae</taxon>
        <taxon>Thielaviopsis</taxon>
    </lineage>
</organism>
<dbReference type="Proteomes" id="UP000033483">
    <property type="component" value="Unassembled WGS sequence"/>
</dbReference>
<dbReference type="OrthoDB" id="308440at2759"/>
<feature type="domain" description="Peptidase S26" evidence="8">
    <location>
        <begin position="111"/>
        <end position="152"/>
    </location>
</feature>
<dbReference type="AlphaFoldDB" id="A0A0F4ZA29"/>
<keyword evidence="5" id="KW-0472">Membrane</keyword>
<dbReference type="Gene3D" id="2.10.109.10">
    <property type="entry name" value="Umud Fragment, subunit A"/>
    <property type="match status" value="1"/>
</dbReference>
<dbReference type="GO" id="GO:0006465">
    <property type="term" value="P:signal peptide processing"/>
    <property type="evidence" value="ECO:0007669"/>
    <property type="project" value="InterPro"/>
</dbReference>
<reference evidence="9 10" key="1">
    <citation type="submission" date="2015-03" db="EMBL/GenBank/DDBJ databases">
        <authorList>
            <person name="Radwan O."/>
            <person name="Al-Naeli F.A."/>
            <person name="Rendon G.A."/>
            <person name="Fields C."/>
        </authorList>
    </citation>
    <scope>NUCLEOTIDE SEQUENCE [LARGE SCALE GENOMIC DNA]</scope>
    <source>
        <strain evidence="9">CR-DP1</strain>
    </source>
</reference>
<dbReference type="GO" id="GO:0006627">
    <property type="term" value="P:protein processing involved in protein targeting to mitochondrion"/>
    <property type="evidence" value="ECO:0007669"/>
    <property type="project" value="TreeGrafter"/>
</dbReference>
<dbReference type="GO" id="GO:0004252">
    <property type="term" value="F:serine-type endopeptidase activity"/>
    <property type="evidence" value="ECO:0007669"/>
    <property type="project" value="InterPro"/>
</dbReference>
<evidence type="ECO:0000259" key="8">
    <source>
        <dbReference type="Pfam" id="PF10502"/>
    </source>
</evidence>
<dbReference type="PRINTS" id="PR00727">
    <property type="entry name" value="LEADERPTASE"/>
</dbReference>
<dbReference type="InterPro" id="IPR000223">
    <property type="entry name" value="Pept_S26A_signal_pept_1"/>
</dbReference>
<evidence type="ECO:0000256" key="2">
    <source>
        <dbReference type="ARBA" id="ARBA00022792"/>
    </source>
</evidence>
<dbReference type="PANTHER" id="PTHR12383:SF16">
    <property type="entry name" value="MITOCHONDRIAL INNER MEMBRANE PROTEASE SUBUNIT 1"/>
    <property type="match status" value="1"/>
</dbReference>
<keyword evidence="3" id="KW-0378">Hydrolase</keyword>
<evidence type="ECO:0000313" key="9">
    <source>
        <dbReference type="EMBL" id="KKA26703.1"/>
    </source>
</evidence>
<proteinExistence type="inferred from homology"/>
<dbReference type="SUPFAM" id="SSF51306">
    <property type="entry name" value="LexA/Signal peptidase"/>
    <property type="match status" value="1"/>
</dbReference>
<dbReference type="PANTHER" id="PTHR12383">
    <property type="entry name" value="PROTEASE FAMILY S26 MITOCHONDRIAL INNER MEMBRANE PROTEASE-RELATED"/>
    <property type="match status" value="1"/>
</dbReference>
<evidence type="ECO:0000256" key="4">
    <source>
        <dbReference type="ARBA" id="ARBA00023128"/>
    </source>
</evidence>
<feature type="domain" description="Peptidase S26" evidence="8">
    <location>
        <begin position="39"/>
        <end position="101"/>
    </location>
</feature>
<comment type="subcellular location">
    <subcellularLocation>
        <location evidence="1">Mitochondrion inner membrane</location>
    </subcellularLocation>
</comment>
<evidence type="ECO:0000256" key="7">
    <source>
        <dbReference type="PIRSR" id="PIRSR600223-1"/>
    </source>
</evidence>
<keyword evidence="4" id="KW-0496">Mitochondrion</keyword>
<keyword evidence="10" id="KW-1185">Reference proteome</keyword>
<dbReference type="Pfam" id="PF10502">
    <property type="entry name" value="Peptidase_S26"/>
    <property type="match status" value="2"/>
</dbReference>
<keyword evidence="2" id="KW-0999">Mitochondrion inner membrane</keyword>
<feature type="active site" evidence="7">
    <location>
        <position position="48"/>
    </location>
</feature>
<evidence type="ECO:0000256" key="1">
    <source>
        <dbReference type="ARBA" id="ARBA00004273"/>
    </source>
</evidence>
<evidence type="ECO:0000313" key="10">
    <source>
        <dbReference type="Proteomes" id="UP000033483"/>
    </source>
</evidence>
<dbReference type="GO" id="GO:0042720">
    <property type="term" value="C:mitochondrial inner membrane peptidase complex"/>
    <property type="evidence" value="ECO:0007669"/>
    <property type="project" value="TreeGrafter"/>
</dbReference>
<gene>
    <name evidence="9" type="ORF">TD95_003342</name>
</gene>
<evidence type="ECO:0000256" key="3">
    <source>
        <dbReference type="ARBA" id="ARBA00022801"/>
    </source>
</evidence>
<dbReference type="InterPro" id="IPR052064">
    <property type="entry name" value="Mito_IMP1_subunit"/>
</dbReference>
<protein>
    <recommendedName>
        <fullName evidence="8">Peptidase S26 domain-containing protein</fullName>
    </recommendedName>
</protein>
<evidence type="ECO:0000256" key="6">
    <source>
        <dbReference type="ARBA" id="ARBA00038445"/>
    </source>
</evidence>
<dbReference type="InterPro" id="IPR036286">
    <property type="entry name" value="LexA/Signal_pep-like_sf"/>
</dbReference>
<dbReference type="CDD" id="cd06530">
    <property type="entry name" value="S26_SPase_I"/>
    <property type="match status" value="1"/>
</dbReference>
<comment type="caution">
    <text evidence="9">The sequence shown here is derived from an EMBL/GenBank/DDBJ whole genome shotgun (WGS) entry which is preliminary data.</text>
</comment>
<comment type="similarity">
    <text evidence="6">Belongs to the peptidase S26 family. IMP1 subfamily.</text>
</comment>
<accession>A0A0F4ZA29</accession>
<feature type="active site" evidence="7">
    <location>
        <position position="91"/>
    </location>
</feature>
<sequence length="176" mass="19567">MAAFIRSTWSSPRFRGVFFSMTVALQVMGISQYTFDRIIAFGPAQGPSMVPTFTVAGEGLVINRLCRHGRNIQVGDLVAYDIPINREIGVKRVLGLPGDYVLLGNPGESQEMLQVPQGHCWLVGDNLRASRDSRDFGPLPLALVTGKVVYRYKFPFRDIRPIESGLLSPQLSEREL</sequence>